<dbReference type="EMBL" id="JAAAHS010000146">
    <property type="protein sequence ID" value="NBE53503.1"/>
    <property type="molecule type" value="Genomic_DNA"/>
</dbReference>
<proteinExistence type="predicted"/>
<keyword evidence="1" id="KW-0472">Membrane</keyword>
<feature type="transmembrane region" description="Helical" evidence="1">
    <location>
        <begin position="57"/>
        <end position="79"/>
    </location>
</feature>
<keyword evidence="3" id="KW-1185">Reference proteome</keyword>
<dbReference type="Proteomes" id="UP000598297">
    <property type="component" value="Unassembled WGS sequence"/>
</dbReference>
<reference evidence="2" key="1">
    <citation type="submission" date="2020-01" db="EMBL/GenBank/DDBJ databases">
        <title>Whole-genome analyses of novel actinobacteria.</title>
        <authorList>
            <person name="Sahin N."/>
        </authorList>
    </citation>
    <scope>NUCLEOTIDE SEQUENCE</scope>
    <source>
        <strain evidence="2">YC537</strain>
    </source>
</reference>
<feature type="transmembrane region" description="Helical" evidence="1">
    <location>
        <begin position="30"/>
        <end position="50"/>
    </location>
</feature>
<keyword evidence="1" id="KW-1133">Transmembrane helix</keyword>
<gene>
    <name evidence="2" type="ORF">GUY60_19155</name>
</gene>
<evidence type="ECO:0000313" key="2">
    <source>
        <dbReference type="EMBL" id="NBE53503.1"/>
    </source>
</evidence>
<evidence type="ECO:0000313" key="3">
    <source>
        <dbReference type="Proteomes" id="UP000598297"/>
    </source>
</evidence>
<organism evidence="2 3">
    <name type="scientific">Streptomyces boluensis</name>
    <dbReference type="NCBI Taxonomy" id="1775135"/>
    <lineage>
        <taxon>Bacteria</taxon>
        <taxon>Bacillati</taxon>
        <taxon>Actinomycetota</taxon>
        <taxon>Actinomycetes</taxon>
        <taxon>Kitasatosporales</taxon>
        <taxon>Streptomycetaceae</taxon>
        <taxon>Streptomyces</taxon>
    </lineage>
</organism>
<protein>
    <submittedName>
        <fullName evidence="2">Uncharacterized protein</fullName>
    </submittedName>
</protein>
<keyword evidence="1" id="KW-0812">Transmembrane</keyword>
<accession>A0A964USV9</accession>
<comment type="caution">
    <text evidence="2">The sequence shown here is derived from an EMBL/GenBank/DDBJ whole genome shotgun (WGS) entry which is preliminary data.</text>
</comment>
<sequence>MAGLFLGWVSVGFTIEMETFVGLRENRAPIAVFLLVIAALCALAGAMLSARRIPRTTAVLTLCVVALLTWRTVVLAPMLPCWSHESVGRNEDGSYDCYDRF</sequence>
<name>A0A964USV9_9ACTN</name>
<dbReference type="RefSeq" id="WP_161699467.1">
    <property type="nucleotide sequence ID" value="NZ_JAAAHS010000146.1"/>
</dbReference>
<evidence type="ECO:0000256" key="1">
    <source>
        <dbReference type="SAM" id="Phobius"/>
    </source>
</evidence>
<dbReference type="AlphaFoldDB" id="A0A964USV9"/>
<dbReference type="OrthoDB" id="4258943at2"/>